<dbReference type="InterPro" id="IPR002403">
    <property type="entry name" value="Cyt_P450_E_grp-IV"/>
</dbReference>
<keyword evidence="9" id="KW-1185">Reference proteome</keyword>
<evidence type="ECO:0000313" key="8">
    <source>
        <dbReference type="EMBL" id="KAJ5358371.1"/>
    </source>
</evidence>
<dbReference type="GeneID" id="81442876"/>
<dbReference type="GO" id="GO:0005506">
    <property type="term" value="F:iron ion binding"/>
    <property type="evidence" value="ECO:0007669"/>
    <property type="project" value="InterPro"/>
</dbReference>
<dbReference type="GO" id="GO:0004497">
    <property type="term" value="F:monooxygenase activity"/>
    <property type="evidence" value="ECO:0007669"/>
    <property type="project" value="InterPro"/>
</dbReference>
<dbReference type="GO" id="GO:0020037">
    <property type="term" value="F:heme binding"/>
    <property type="evidence" value="ECO:0007669"/>
    <property type="project" value="InterPro"/>
</dbReference>
<dbReference type="Proteomes" id="UP001147782">
    <property type="component" value="Unassembled WGS sequence"/>
</dbReference>
<reference evidence="8" key="1">
    <citation type="submission" date="2022-11" db="EMBL/GenBank/DDBJ databases">
        <authorList>
            <person name="Petersen C."/>
        </authorList>
    </citation>
    <scope>NUCLEOTIDE SEQUENCE</scope>
    <source>
        <strain evidence="8">IBT 29864</strain>
    </source>
</reference>
<dbReference type="CDD" id="cd11040">
    <property type="entry name" value="CYP7_CYP8-like"/>
    <property type="match status" value="1"/>
</dbReference>
<dbReference type="Pfam" id="PF00067">
    <property type="entry name" value="p450"/>
    <property type="match status" value="1"/>
</dbReference>
<keyword evidence="4" id="KW-0560">Oxidoreductase</keyword>
<dbReference type="PANTHER" id="PTHR47582:SF1">
    <property type="entry name" value="P450, PUTATIVE (EUROFUNG)-RELATED"/>
    <property type="match status" value="1"/>
</dbReference>
<reference evidence="8" key="2">
    <citation type="journal article" date="2023" name="IMA Fungus">
        <title>Comparative genomic study of the Penicillium genus elucidates a diverse pangenome and 15 lateral gene transfer events.</title>
        <authorList>
            <person name="Petersen C."/>
            <person name="Sorensen T."/>
            <person name="Nielsen M.R."/>
            <person name="Sondergaard T.E."/>
            <person name="Sorensen J.L."/>
            <person name="Fitzpatrick D.A."/>
            <person name="Frisvad J.C."/>
            <person name="Nielsen K.L."/>
        </authorList>
    </citation>
    <scope>NUCLEOTIDE SEQUENCE</scope>
    <source>
        <strain evidence="8">IBT 29864</strain>
    </source>
</reference>
<dbReference type="PANTHER" id="PTHR47582">
    <property type="entry name" value="P450, PUTATIVE (EUROFUNG)-RELATED"/>
    <property type="match status" value="1"/>
</dbReference>
<evidence type="ECO:0000256" key="5">
    <source>
        <dbReference type="ARBA" id="ARBA00023004"/>
    </source>
</evidence>
<organism evidence="8 9">
    <name type="scientific">Penicillium cataractarum</name>
    <dbReference type="NCBI Taxonomy" id="2100454"/>
    <lineage>
        <taxon>Eukaryota</taxon>
        <taxon>Fungi</taxon>
        <taxon>Dikarya</taxon>
        <taxon>Ascomycota</taxon>
        <taxon>Pezizomycotina</taxon>
        <taxon>Eurotiomycetes</taxon>
        <taxon>Eurotiomycetidae</taxon>
        <taxon>Eurotiales</taxon>
        <taxon>Aspergillaceae</taxon>
        <taxon>Penicillium</taxon>
    </lineage>
</organism>
<comment type="similarity">
    <text evidence="2">Belongs to the cytochrome P450 family.</text>
</comment>
<dbReference type="AlphaFoldDB" id="A0A9W9RE17"/>
<dbReference type="InterPro" id="IPR053007">
    <property type="entry name" value="CYP450_monoxygenase_sec-met"/>
</dbReference>
<dbReference type="Gene3D" id="1.10.630.10">
    <property type="entry name" value="Cytochrome P450"/>
    <property type="match status" value="1"/>
</dbReference>
<keyword evidence="7" id="KW-1133">Transmembrane helix</keyword>
<feature type="transmembrane region" description="Helical" evidence="7">
    <location>
        <begin position="22"/>
        <end position="46"/>
    </location>
</feature>
<evidence type="ECO:0000256" key="1">
    <source>
        <dbReference type="ARBA" id="ARBA00001971"/>
    </source>
</evidence>
<evidence type="ECO:0000256" key="6">
    <source>
        <dbReference type="PIRSR" id="PIRSR602403-1"/>
    </source>
</evidence>
<accession>A0A9W9RE17</accession>
<dbReference type="InterPro" id="IPR036396">
    <property type="entry name" value="Cyt_P450_sf"/>
</dbReference>
<proteinExistence type="inferred from homology"/>
<dbReference type="InterPro" id="IPR001128">
    <property type="entry name" value="Cyt_P450"/>
</dbReference>
<comment type="cofactor">
    <cofactor evidence="1 6">
        <name>heme</name>
        <dbReference type="ChEBI" id="CHEBI:30413"/>
    </cofactor>
</comment>
<dbReference type="RefSeq" id="XP_056549657.1">
    <property type="nucleotide sequence ID" value="XM_056703697.1"/>
</dbReference>
<gene>
    <name evidence="8" type="ORF">N7496_010784</name>
</gene>
<evidence type="ECO:0000256" key="3">
    <source>
        <dbReference type="ARBA" id="ARBA00022723"/>
    </source>
</evidence>
<dbReference type="SUPFAM" id="SSF48264">
    <property type="entry name" value="Cytochrome P450"/>
    <property type="match status" value="1"/>
</dbReference>
<evidence type="ECO:0000313" key="9">
    <source>
        <dbReference type="Proteomes" id="UP001147782"/>
    </source>
</evidence>
<dbReference type="PRINTS" id="PR00465">
    <property type="entry name" value="EP450IV"/>
</dbReference>
<sequence>MYISGLFIASSKLKLGTEQNKYLSVMLITTFILALGLVSALGYAIYHGTRHDPREPPVISSGIPFIGHLIGIARHGIEYIGLQTRKHPPYPILSLDMIASKIHVVASPGLIYAVQRNNKIISFDPLLTIVAKQVAGLQGDALNIIREVESEGHGLGREIMNAMIPTLTGKSLDKMTHQILRSLRPFFDDLDGIHTVDLYDWCRHAITVSSTDAKYGHLNPYKDRATADEFWSFQSNFSLLLADLFPWLTARKAWKGRELVVSAMTQYYLLGGHENSSDITLALFNTARDAGLSIEETARLESIVTIALLSNTVPATFWVLFDLYSRPKLLGSIREEIEHNVLRVTAHGLHIVNLSDIRDNCPLLISTFQEILRTRTTAASMRIVMKDVLLAQQYFLKAGSILTMPAEAIGRSPNIWGSSADEFDERRYMKSVSSGTGIENKTRDARRVGGLMTFGVPPTLCPGRHLASGEILGLAAMMVLQYDLFPASGVWQEPRRSSLSLVSVMGPLKDPFNTIVRKREGFESTSWEFRLEEGKGNFPLQVG</sequence>
<keyword evidence="5 6" id="KW-0408">Iron</keyword>
<evidence type="ECO:0000256" key="2">
    <source>
        <dbReference type="ARBA" id="ARBA00010617"/>
    </source>
</evidence>
<name>A0A9W9RE17_9EURO</name>
<feature type="binding site" description="axial binding residue" evidence="6">
    <location>
        <position position="461"/>
    </location>
    <ligand>
        <name>heme</name>
        <dbReference type="ChEBI" id="CHEBI:30413"/>
    </ligand>
    <ligandPart>
        <name>Fe</name>
        <dbReference type="ChEBI" id="CHEBI:18248"/>
    </ligandPart>
</feature>
<protein>
    <submittedName>
        <fullName evidence="8">Cytochrome P450</fullName>
    </submittedName>
</protein>
<dbReference type="EMBL" id="JAPZBS010000009">
    <property type="protein sequence ID" value="KAJ5358371.1"/>
    <property type="molecule type" value="Genomic_DNA"/>
</dbReference>
<dbReference type="OrthoDB" id="3366823at2759"/>
<evidence type="ECO:0000256" key="4">
    <source>
        <dbReference type="ARBA" id="ARBA00023002"/>
    </source>
</evidence>
<keyword evidence="3 6" id="KW-0479">Metal-binding</keyword>
<dbReference type="GO" id="GO:0043386">
    <property type="term" value="P:mycotoxin biosynthetic process"/>
    <property type="evidence" value="ECO:0007669"/>
    <property type="project" value="UniProtKB-ARBA"/>
</dbReference>
<keyword evidence="7" id="KW-0812">Transmembrane</keyword>
<dbReference type="GO" id="GO:0016705">
    <property type="term" value="F:oxidoreductase activity, acting on paired donors, with incorporation or reduction of molecular oxygen"/>
    <property type="evidence" value="ECO:0007669"/>
    <property type="project" value="InterPro"/>
</dbReference>
<keyword evidence="7" id="KW-0472">Membrane</keyword>
<comment type="caution">
    <text evidence="8">The sequence shown here is derived from an EMBL/GenBank/DDBJ whole genome shotgun (WGS) entry which is preliminary data.</text>
</comment>
<evidence type="ECO:0000256" key="7">
    <source>
        <dbReference type="SAM" id="Phobius"/>
    </source>
</evidence>
<keyword evidence="6" id="KW-0349">Heme</keyword>